<comment type="caution">
    <text evidence="3">The sequence shown here is derived from an EMBL/GenBank/DDBJ whole genome shotgun (WGS) entry which is preliminary data.</text>
</comment>
<feature type="transmembrane region" description="Helical" evidence="1">
    <location>
        <begin position="21"/>
        <end position="39"/>
    </location>
</feature>
<protein>
    <submittedName>
        <fullName evidence="3">Pilus assembly protein</fullName>
    </submittedName>
</protein>
<dbReference type="RefSeq" id="WP_160746065.1">
    <property type="nucleotide sequence ID" value="NZ_WTYK01000003.1"/>
</dbReference>
<dbReference type="Pfam" id="PF07811">
    <property type="entry name" value="TadE"/>
    <property type="match status" value="1"/>
</dbReference>
<keyword evidence="1" id="KW-0472">Membrane</keyword>
<keyword evidence="1" id="KW-0812">Transmembrane</keyword>
<evidence type="ECO:0000313" key="4">
    <source>
        <dbReference type="Proteomes" id="UP000469159"/>
    </source>
</evidence>
<evidence type="ECO:0000256" key="1">
    <source>
        <dbReference type="SAM" id="Phobius"/>
    </source>
</evidence>
<dbReference type="EMBL" id="WTYK01000003">
    <property type="protein sequence ID" value="MXP41197.1"/>
    <property type="molecule type" value="Genomic_DNA"/>
</dbReference>
<keyword evidence="4" id="KW-1185">Reference proteome</keyword>
<sequence length="207" mass="22162">MIGSFLRSLRRDARGATIVEFALIAMPLCVLVMGAFDLGHQSYIRTVMQGALNDAARRAAVEDPAFTASGSTTEERVENTIAQRLQAITPGATITISQSNFYDFSGIGNPEKLMRDENGDGSYDAADGDCFSDLDEDGQYDTDTGRSGIGGANDVAFYQADLVMPRLLPVAGLIGFSPNYEMSVATAVRNQPYGEQRTPPVVCGDEA</sequence>
<dbReference type="OrthoDB" id="7306064at2"/>
<evidence type="ECO:0000259" key="2">
    <source>
        <dbReference type="Pfam" id="PF07811"/>
    </source>
</evidence>
<organism evidence="3 4">
    <name type="scientific">Croceibacterium soli</name>
    <dbReference type="NCBI Taxonomy" id="1739690"/>
    <lineage>
        <taxon>Bacteria</taxon>
        <taxon>Pseudomonadati</taxon>
        <taxon>Pseudomonadota</taxon>
        <taxon>Alphaproteobacteria</taxon>
        <taxon>Sphingomonadales</taxon>
        <taxon>Erythrobacteraceae</taxon>
        <taxon>Croceibacterium</taxon>
    </lineage>
</organism>
<dbReference type="InterPro" id="IPR012495">
    <property type="entry name" value="TadE-like_dom"/>
</dbReference>
<dbReference type="AlphaFoldDB" id="A0A6I4UUN4"/>
<gene>
    <name evidence="3" type="ORF">GRI75_06005</name>
</gene>
<keyword evidence="1" id="KW-1133">Transmembrane helix</keyword>
<proteinExistence type="predicted"/>
<accession>A0A6I4UUN4</accession>
<reference evidence="3 4" key="1">
    <citation type="submission" date="2019-12" db="EMBL/GenBank/DDBJ databases">
        <title>Genomic-based taxomic classification of the family Erythrobacteraceae.</title>
        <authorList>
            <person name="Xu L."/>
        </authorList>
    </citation>
    <scope>NUCLEOTIDE SEQUENCE [LARGE SCALE GENOMIC DNA]</scope>
    <source>
        <strain evidence="3 4">MCCC 1K02066</strain>
    </source>
</reference>
<dbReference type="Proteomes" id="UP000469159">
    <property type="component" value="Unassembled WGS sequence"/>
</dbReference>
<name>A0A6I4UUN4_9SPHN</name>
<feature type="domain" description="TadE-like" evidence="2">
    <location>
        <begin position="15"/>
        <end position="57"/>
    </location>
</feature>
<evidence type="ECO:0000313" key="3">
    <source>
        <dbReference type="EMBL" id="MXP41197.1"/>
    </source>
</evidence>